<evidence type="ECO:0000256" key="13">
    <source>
        <dbReference type="RuleBase" id="RU365074"/>
    </source>
</evidence>
<dbReference type="FunFam" id="1.10.10.2150:FF:000001">
    <property type="entry name" value="Ribosomal RNA-processing protein 8"/>
    <property type="match status" value="1"/>
</dbReference>
<dbReference type="PANTHER" id="PTHR12787:SF0">
    <property type="entry name" value="RIBOSOMAL RNA-PROCESSING PROTEIN 8"/>
    <property type="match status" value="1"/>
</dbReference>
<feature type="compositionally biased region" description="Basic and acidic residues" evidence="15">
    <location>
        <begin position="289"/>
        <end position="304"/>
    </location>
</feature>
<evidence type="ECO:0000256" key="9">
    <source>
        <dbReference type="ARBA" id="ARBA00022853"/>
    </source>
</evidence>
<keyword evidence="14" id="KW-0175">Coiled coil</keyword>
<comment type="caution">
    <text evidence="16">The sequence shown here is derived from an EMBL/GenBank/DDBJ whole genome shotgun (WGS) entry which is preliminary data.</text>
</comment>
<feature type="region of interest" description="Disordered" evidence="15">
    <location>
        <begin position="1"/>
        <end position="91"/>
    </location>
</feature>
<dbReference type="GO" id="GO:0046015">
    <property type="term" value="P:regulation of transcription by glucose"/>
    <property type="evidence" value="ECO:0007669"/>
    <property type="project" value="TreeGrafter"/>
</dbReference>
<dbReference type="Gene3D" id="1.10.10.2150">
    <property type="entry name" value="Ribosomal RNA-processing protein 8, N-terminal domain"/>
    <property type="match status" value="1"/>
</dbReference>
<keyword evidence="6 13" id="KW-0489">Methyltransferase</keyword>
<feature type="compositionally biased region" description="Polar residues" evidence="15">
    <location>
        <begin position="62"/>
        <end position="72"/>
    </location>
</feature>
<feature type="region of interest" description="Disordered" evidence="15">
    <location>
        <begin position="224"/>
        <end position="310"/>
    </location>
</feature>
<evidence type="ECO:0000256" key="1">
    <source>
        <dbReference type="ARBA" id="ARBA00004604"/>
    </source>
</evidence>
<keyword evidence="10" id="KW-0805">Transcription regulation</keyword>
<evidence type="ECO:0000256" key="12">
    <source>
        <dbReference type="ARBA" id="ARBA00023242"/>
    </source>
</evidence>
<dbReference type="Gene3D" id="3.40.50.150">
    <property type="entry name" value="Vaccinia Virus protein VP39"/>
    <property type="match status" value="1"/>
</dbReference>
<keyword evidence="9" id="KW-0156">Chromatin regulator</keyword>
<organism evidence="16 17">
    <name type="scientific">Caerostris extrusa</name>
    <name type="common">Bark spider</name>
    <name type="synonym">Caerostris bankana</name>
    <dbReference type="NCBI Taxonomy" id="172846"/>
    <lineage>
        <taxon>Eukaryota</taxon>
        <taxon>Metazoa</taxon>
        <taxon>Ecdysozoa</taxon>
        <taxon>Arthropoda</taxon>
        <taxon>Chelicerata</taxon>
        <taxon>Arachnida</taxon>
        <taxon>Araneae</taxon>
        <taxon>Araneomorphae</taxon>
        <taxon>Entelegynae</taxon>
        <taxon>Araneoidea</taxon>
        <taxon>Araneidae</taxon>
        <taxon>Caerostris</taxon>
    </lineage>
</organism>
<dbReference type="FunFam" id="3.40.50.150:FF:000068">
    <property type="entry name" value="Ribosomal RNA-processing protein 8"/>
    <property type="match status" value="1"/>
</dbReference>
<keyword evidence="8 13" id="KW-0949">S-adenosyl-L-methionine</keyword>
<keyword evidence="5 13" id="KW-0698">rRNA processing</keyword>
<dbReference type="InterPro" id="IPR007823">
    <property type="entry name" value="RRP8"/>
</dbReference>
<protein>
    <recommendedName>
        <fullName evidence="3 13">Ribosomal RNA-processing protein 8</fullName>
        <ecNumber evidence="13">2.1.1.-</ecNumber>
    </recommendedName>
</protein>
<evidence type="ECO:0000313" key="17">
    <source>
        <dbReference type="Proteomes" id="UP001054945"/>
    </source>
</evidence>
<dbReference type="GO" id="GO:0008168">
    <property type="term" value="F:methyltransferase activity"/>
    <property type="evidence" value="ECO:0007669"/>
    <property type="project" value="UniProtKB-KW"/>
</dbReference>
<feature type="compositionally biased region" description="Acidic residues" evidence="15">
    <location>
        <begin position="236"/>
        <end position="250"/>
    </location>
</feature>
<keyword evidence="11" id="KW-0804">Transcription</keyword>
<dbReference type="GO" id="GO:0032259">
    <property type="term" value="P:methylation"/>
    <property type="evidence" value="ECO:0007669"/>
    <property type="project" value="UniProtKB-KW"/>
</dbReference>
<dbReference type="GO" id="GO:0042149">
    <property type="term" value="P:cellular response to glucose starvation"/>
    <property type="evidence" value="ECO:0007669"/>
    <property type="project" value="TreeGrafter"/>
</dbReference>
<dbReference type="EC" id="2.1.1.-" evidence="13"/>
<evidence type="ECO:0000256" key="8">
    <source>
        <dbReference type="ARBA" id="ARBA00022691"/>
    </source>
</evidence>
<feature type="compositionally biased region" description="Basic and acidic residues" evidence="15">
    <location>
        <begin position="73"/>
        <end position="84"/>
    </location>
</feature>
<evidence type="ECO:0000313" key="16">
    <source>
        <dbReference type="EMBL" id="GIY41578.1"/>
    </source>
</evidence>
<sequence>MDSSVSINKPSSSSKQRQMPKTKNISNMKILKKKKKRLSEMSDNLTESKKKKKLSINKSEIFQQNKNNSTDNTETHKTVSESKHMKNSNKTKAAKLNINKKMKKNNDNCQESKSFIPIETKSILKTKKKKKPLKNSIKTKVSQLDKSVISKATASKCQEKASKLKKNIKKLKKSKAEDSDNWEEEDECIYYCTSDDNESDDEVLKKDIQNSSIFKDLEKFLKKTPDLNPSISSLEPVDDSVNEYSEDDSSESNAKMEENDDEGDSFKEEIEEGSSSENSDSETLNLDSKPLEKKHPIEKAENIDCKNSPNVQMLGRNALNKNKNSDISSNLRNKVREKLAAAKFRFLNEKLYTETGKEAFKYFTENKEEFDDYHLGYRLQVSKWPMNPVNEIISDIQKLNKKMVITDLGCGDAKIAQTFPDRTVHSFDLVPLNEYVKSCDISKVPLQNESVDVVVFCLSLMGVNLKDYLCEAFRILKVDGILKIAEVESRIEDLNHFIKYLTSIGFTLLKKNTKHKMFVFLELKKQKAKCNSGKIPSLSLRPCLYKKR</sequence>
<keyword evidence="17" id="KW-1185">Reference proteome</keyword>
<dbReference type="InterPro" id="IPR042036">
    <property type="entry name" value="RRP8_N"/>
</dbReference>
<keyword evidence="12 13" id="KW-0539">Nucleus</keyword>
<evidence type="ECO:0000256" key="11">
    <source>
        <dbReference type="ARBA" id="ARBA00023163"/>
    </source>
</evidence>
<keyword evidence="4" id="KW-0678">Repressor</keyword>
<dbReference type="EMBL" id="BPLR01010727">
    <property type="protein sequence ID" value="GIY41578.1"/>
    <property type="molecule type" value="Genomic_DNA"/>
</dbReference>
<dbReference type="InterPro" id="IPR029063">
    <property type="entry name" value="SAM-dependent_MTases_sf"/>
</dbReference>
<evidence type="ECO:0000256" key="10">
    <source>
        <dbReference type="ARBA" id="ARBA00023015"/>
    </source>
</evidence>
<dbReference type="AlphaFoldDB" id="A0AAV4T4M1"/>
<evidence type="ECO:0000256" key="5">
    <source>
        <dbReference type="ARBA" id="ARBA00022552"/>
    </source>
</evidence>
<comment type="similarity">
    <text evidence="2 13">Belongs to the methyltransferase superfamily. RRP8 family.</text>
</comment>
<comment type="function">
    <text evidence="13">Probable methyltransferase required to silence rDNA.</text>
</comment>
<feature type="coiled-coil region" evidence="14">
    <location>
        <begin position="154"/>
        <end position="181"/>
    </location>
</feature>
<feature type="compositionally biased region" description="Acidic residues" evidence="15">
    <location>
        <begin position="258"/>
        <end position="274"/>
    </location>
</feature>
<reference evidence="16 17" key="1">
    <citation type="submission" date="2021-06" db="EMBL/GenBank/DDBJ databases">
        <title>Caerostris extrusa draft genome.</title>
        <authorList>
            <person name="Kono N."/>
            <person name="Arakawa K."/>
        </authorList>
    </citation>
    <scope>NUCLEOTIDE SEQUENCE [LARGE SCALE GENOMIC DNA]</scope>
</reference>
<accession>A0AAV4T4M1</accession>
<name>A0AAV4T4M1_CAEEX</name>
<evidence type="ECO:0000256" key="6">
    <source>
        <dbReference type="ARBA" id="ARBA00022603"/>
    </source>
</evidence>
<proteinExistence type="inferred from homology"/>
<dbReference type="Proteomes" id="UP001054945">
    <property type="component" value="Unassembled WGS sequence"/>
</dbReference>
<keyword evidence="7 13" id="KW-0808">Transferase</keyword>
<feature type="compositionally biased region" description="Low complexity" evidence="15">
    <location>
        <begin position="1"/>
        <end position="14"/>
    </location>
</feature>
<dbReference type="Pfam" id="PF05148">
    <property type="entry name" value="Methyltransf_8"/>
    <property type="match status" value="1"/>
</dbReference>
<dbReference type="GO" id="GO:0000183">
    <property type="term" value="P:rDNA heterochromatin formation"/>
    <property type="evidence" value="ECO:0007669"/>
    <property type="project" value="TreeGrafter"/>
</dbReference>
<dbReference type="SUPFAM" id="SSF53335">
    <property type="entry name" value="S-adenosyl-L-methionine-dependent methyltransferases"/>
    <property type="match status" value="1"/>
</dbReference>
<evidence type="ECO:0000256" key="3">
    <source>
        <dbReference type="ARBA" id="ARBA00020203"/>
    </source>
</evidence>
<evidence type="ECO:0000256" key="14">
    <source>
        <dbReference type="SAM" id="Coils"/>
    </source>
</evidence>
<evidence type="ECO:0000256" key="2">
    <source>
        <dbReference type="ARBA" id="ARBA00006301"/>
    </source>
</evidence>
<dbReference type="GO" id="GO:0033553">
    <property type="term" value="C:rDNA heterochromatin"/>
    <property type="evidence" value="ECO:0007669"/>
    <property type="project" value="TreeGrafter"/>
</dbReference>
<evidence type="ECO:0000256" key="15">
    <source>
        <dbReference type="SAM" id="MobiDB-lite"/>
    </source>
</evidence>
<evidence type="ECO:0000256" key="4">
    <source>
        <dbReference type="ARBA" id="ARBA00022491"/>
    </source>
</evidence>
<dbReference type="GO" id="GO:0006364">
    <property type="term" value="P:rRNA processing"/>
    <property type="evidence" value="ECO:0007669"/>
    <property type="project" value="UniProtKB-UniRule"/>
</dbReference>
<dbReference type="PANTHER" id="PTHR12787">
    <property type="entry name" value="RIBOSOMAL RNA-PROCESSING PROTEIN 8"/>
    <property type="match status" value="1"/>
</dbReference>
<evidence type="ECO:0000256" key="7">
    <source>
        <dbReference type="ARBA" id="ARBA00022679"/>
    </source>
</evidence>
<dbReference type="GO" id="GO:0005730">
    <property type="term" value="C:nucleolus"/>
    <property type="evidence" value="ECO:0007669"/>
    <property type="project" value="UniProtKB-SubCell"/>
</dbReference>
<dbReference type="GO" id="GO:0005677">
    <property type="term" value="C:chromatin silencing complex"/>
    <property type="evidence" value="ECO:0007669"/>
    <property type="project" value="TreeGrafter"/>
</dbReference>
<comment type="subcellular location">
    <subcellularLocation>
        <location evidence="1 13">Nucleus</location>
        <location evidence="1 13">Nucleolus</location>
    </subcellularLocation>
</comment>
<gene>
    <name evidence="16" type="primary">rrp8</name>
    <name evidence="16" type="ORF">CEXT_303481</name>
</gene>